<dbReference type="InterPro" id="IPR036909">
    <property type="entry name" value="Cyt_c-like_dom_sf"/>
</dbReference>
<dbReference type="GO" id="GO:0046872">
    <property type="term" value="F:metal ion binding"/>
    <property type="evidence" value="ECO:0007669"/>
    <property type="project" value="UniProtKB-KW"/>
</dbReference>
<evidence type="ECO:0000256" key="1">
    <source>
        <dbReference type="ARBA" id="ARBA00022448"/>
    </source>
</evidence>
<evidence type="ECO:0000256" key="3">
    <source>
        <dbReference type="ARBA" id="ARBA00022723"/>
    </source>
</evidence>
<dbReference type="PROSITE" id="PS51007">
    <property type="entry name" value="CYTC"/>
    <property type="match status" value="1"/>
</dbReference>
<keyword evidence="10" id="KW-1185">Reference proteome</keyword>
<keyword evidence="1" id="KW-0813">Transport</keyword>
<keyword evidence="4" id="KW-0249">Electron transport</keyword>
<reference evidence="9 10" key="1">
    <citation type="submission" date="2016-04" db="EMBL/GenBank/DDBJ databases">
        <title>Draft genome sequence of freshwater magnetotactic bacteria Magnetospirillum marisnigri SP-1 and Magnetospirillum moscoviense BB-1.</title>
        <authorList>
            <person name="Koziaeva V."/>
            <person name="Dziuba M.V."/>
            <person name="Ivanov T.M."/>
            <person name="Kuznetsov B."/>
            <person name="Grouzdev D.S."/>
        </authorList>
    </citation>
    <scope>NUCLEOTIDE SEQUENCE [LARGE SCALE GENOMIC DNA]</scope>
    <source>
        <strain evidence="9 10">SP-1</strain>
    </source>
</reference>
<feature type="chain" id="PRO_5008092272" evidence="7">
    <location>
        <begin position="24"/>
        <end position="121"/>
    </location>
</feature>
<evidence type="ECO:0000256" key="5">
    <source>
        <dbReference type="ARBA" id="ARBA00023004"/>
    </source>
</evidence>
<organism evidence="9 10">
    <name type="scientific">Paramagnetospirillum marisnigri</name>
    <dbReference type="NCBI Taxonomy" id="1285242"/>
    <lineage>
        <taxon>Bacteria</taxon>
        <taxon>Pseudomonadati</taxon>
        <taxon>Pseudomonadota</taxon>
        <taxon>Alphaproteobacteria</taxon>
        <taxon>Rhodospirillales</taxon>
        <taxon>Magnetospirillaceae</taxon>
        <taxon>Paramagnetospirillum</taxon>
    </lineage>
</organism>
<dbReference type="PRINTS" id="PR00604">
    <property type="entry name" value="CYTCHRMECIAB"/>
</dbReference>
<evidence type="ECO:0000256" key="4">
    <source>
        <dbReference type="ARBA" id="ARBA00022982"/>
    </source>
</evidence>
<dbReference type="InterPro" id="IPR009056">
    <property type="entry name" value="Cyt_c-like_dom"/>
</dbReference>
<protein>
    <submittedName>
        <fullName evidence="9">Cytochrome C</fullName>
    </submittedName>
</protein>
<evidence type="ECO:0000256" key="6">
    <source>
        <dbReference type="PROSITE-ProRule" id="PRU00433"/>
    </source>
</evidence>
<comment type="caution">
    <text evidence="9">The sequence shown here is derived from an EMBL/GenBank/DDBJ whole genome shotgun (WGS) entry which is preliminary data.</text>
</comment>
<keyword evidence="5 6" id="KW-0408">Iron</keyword>
<evidence type="ECO:0000313" key="10">
    <source>
        <dbReference type="Proteomes" id="UP000078428"/>
    </source>
</evidence>
<accession>A0A178MV33</accession>
<feature type="domain" description="Cytochrome c" evidence="8">
    <location>
        <begin position="21"/>
        <end position="121"/>
    </location>
</feature>
<keyword evidence="7" id="KW-0732">Signal</keyword>
<dbReference type="AlphaFoldDB" id="A0A178MV33"/>
<gene>
    <name evidence="9" type="ORF">A6A04_15660</name>
</gene>
<dbReference type="Pfam" id="PF00034">
    <property type="entry name" value="Cytochrom_C"/>
    <property type="match status" value="1"/>
</dbReference>
<evidence type="ECO:0000259" key="8">
    <source>
        <dbReference type="PROSITE" id="PS51007"/>
    </source>
</evidence>
<evidence type="ECO:0000256" key="2">
    <source>
        <dbReference type="ARBA" id="ARBA00022617"/>
    </source>
</evidence>
<evidence type="ECO:0000313" key="9">
    <source>
        <dbReference type="EMBL" id="OAN52735.1"/>
    </source>
</evidence>
<dbReference type="STRING" id="1285242.A6A04_15660"/>
<dbReference type="InterPro" id="IPR002327">
    <property type="entry name" value="Cyt_c_1A/1B"/>
</dbReference>
<dbReference type="SUPFAM" id="SSF46626">
    <property type="entry name" value="Cytochrome c"/>
    <property type="match status" value="1"/>
</dbReference>
<evidence type="ECO:0000256" key="7">
    <source>
        <dbReference type="SAM" id="SignalP"/>
    </source>
</evidence>
<sequence>MKTILSAAIIGAFAVLAAQPVLAADPPAAFAACKACHKLEAGANGVGPSLFGVYGSKAGTAAAGFKYSPAMTGWGKSWDDANLAAYLADPKGSIPGNKMIFVGVKNPDEITALVAFIKTLK</sequence>
<keyword evidence="3 6" id="KW-0479">Metal-binding</keyword>
<dbReference type="Gene3D" id="1.10.760.10">
    <property type="entry name" value="Cytochrome c-like domain"/>
    <property type="match status" value="1"/>
</dbReference>
<dbReference type="RefSeq" id="WP_068490789.1">
    <property type="nucleotide sequence ID" value="NZ_LWQT01000043.1"/>
</dbReference>
<dbReference type="EMBL" id="LWQT01000043">
    <property type="protein sequence ID" value="OAN52735.1"/>
    <property type="molecule type" value="Genomic_DNA"/>
</dbReference>
<proteinExistence type="predicted"/>
<dbReference type="PANTHER" id="PTHR11961">
    <property type="entry name" value="CYTOCHROME C"/>
    <property type="match status" value="1"/>
</dbReference>
<feature type="signal peptide" evidence="7">
    <location>
        <begin position="1"/>
        <end position="23"/>
    </location>
</feature>
<dbReference type="Proteomes" id="UP000078428">
    <property type="component" value="Unassembled WGS sequence"/>
</dbReference>
<keyword evidence="2 6" id="KW-0349">Heme</keyword>
<dbReference type="OrthoDB" id="9805828at2"/>
<dbReference type="GO" id="GO:0009055">
    <property type="term" value="F:electron transfer activity"/>
    <property type="evidence" value="ECO:0007669"/>
    <property type="project" value="InterPro"/>
</dbReference>
<name>A0A178MV33_9PROT</name>
<dbReference type="GO" id="GO:0020037">
    <property type="term" value="F:heme binding"/>
    <property type="evidence" value="ECO:0007669"/>
    <property type="project" value="InterPro"/>
</dbReference>